<keyword evidence="5" id="KW-0560">Oxidoreductase</keyword>
<dbReference type="GO" id="GO:0016491">
    <property type="term" value="F:oxidoreductase activity"/>
    <property type="evidence" value="ECO:0007669"/>
    <property type="project" value="UniProtKB-KW"/>
</dbReference>
<name>A0A0B7ME83_9FIRM</name>
<dbReference type="AlphaFoldDB" id="A0A0B7ME83"/>
<gene>
    <name evidence="7" type="ORF">SSCH_290019</name>
</gene>
<keyword evidence="8" id="KW-1185">Reference proteome</keyword>
<sequence length="173" mass="18862">MEVFDCIVKRRSVRRYEKQEVSDELLCKLVDAGRWAPSGSNIQPLHYTIVRTPEQIKKVKAFTPGMSAEVPAVIAVCADLDLAARKGGKLGCETLAVLDAAMAAQNILLAATELGLGSCVIRSFNPEAVQTILKLPETIVPQLLVSIGYAARTPKPPRRKEIEAITSWEAYGE</sequence>
<keyword evidence="3" id="KW-0285">Flavoprotein</keyword>
<feature type="domain" description="Nitroreductase" evidence="6">
    <location>
        <begin position="7"/>
        <end position="60"/>
    </location>
</feature>
<dbReference type="PANTHER" id="PTHR43673">
    <property type="entry name" value="NAD(P)H NITROREDUCTASE YDGI-RELATED"/>
    <property type="match status" value="1"/>
</dbReference>
<comment type="cofactor">
    <cofactor evidence="1">
        <name>FMN</name>
        <dbReference type="ChEBI" id="CHEBI:58210"/>
    </cofactor>
</comment>
<protein>
    <submittedName>
        <fullName evidence="7">Nitroreductase</fullName>
    </submittedName>
</protein>
<proteinExistence type="inferred from homology"/>
<evidence type="ECO:0000313" key="7">
    <source>
        <dbReference type="EMBL" id="CEO88874.1"/>
    </source>
</evidence>
<dbReference type="Proteomes" id="UP000046155">
    <property type="component" value="Unassembled WGS sequence"/>
</dbReference>
<dbReference type="PANTHER" id="PTHR43673:SF2">
    <property type="entry name" value="NITROREDUCTASE"/>
    <property type="match status" value="1"/>
</dbReference>
<dbReference type="InterPro" id="IPR029479">
    <property type="entry name" value="Nitroreductase"/>
</dbReference>
<comment type="similarity">
    <text evidence="2">Belongs to the nitroreductase family.</text>
</comment>
<accession>A0A0B7ME83</accession>
<keyword evidence="4" id="KW-0288">FMN</keyword>
<reference evidence="8" key="1">
    <citation type="submission" date="2015-01" db="EMBL/GenBank/DDBJ databases">
        <authorList>
            <person name="Manzoor Shahid"/>
            <person name="Zubair Saima"/>
        </authorList>
    </citation>
    <scope>NUCLEOTIDE SEQUENCE [LARGE SCALE GENOMIC DNA]</scope>
    <source>
        <strain evidence="8">Sp3</strain>
    </source>
</reference>
<dbReference type="RefSeq" id="WP_044664939.1">
    <property type="nucleotide sequence ID" value="NZ_CDRZ01000212.1"/>
</dbReference>
<feature type="domain" description="Nitroreductase" evidence="6">
    <location>
        <begin position="69"/>
        <end position="149"/>
    </location>
</feature>
<dbReference type="Gene3D" id="3.40.109.10">
    <property type="entry name" value="NADH Oxidase"/>
    <property type="match status" value="1"/>
</dbReference>
<dbReference type="Pfam" id="PF00881">
    <property type="entry name" value="Nitroreductase"/>
    <property type="match status" value="2"/>
</dbReference>
<organism evidence="7 8">
    <name type="scientific">Syntrophaceticus schinkii</name>
    <dbReference type="NCBI Taxonomy" id="499207"/>
    <lineage>
        <taxon>Bacteria</taxon>
        <taxon>Bacillati</taxon>
        <taxon>Bacillota</taxon>
        <taxon>Clostridia</taxon>
        <taxon>Thermoanaerobacterales</taxon>
        <taxon>Thermoanaerobacterales Family III. Incertae Sedis</taxon>
        <taxon>Syntrophaceticus</taxon>
    </lineage>
</organism>
<dbReference type="InterPro" id="IPR000415">
    <property type="entry name" value="Nitroreductase-like"/>
</dbReference>
<dbReference type="EMBL" id="CDRZ01000212">
    <property type="protein sequence ID" value="CEO88874.1"/>
    <property type="molecule type" value="Genomic_DNA"/>
</dbReference>
<evidence type="ECO:0000256" key="3">
    <source>
        <dbReference type="ARBA" id="ARBA00022630"/>
    </source>
</evidence>
<evidence type="ECO:0000256" key="2">
    <source>
        <dbReference type="ARBA" id="ARBA00007118"/>
    </source>
</evidence>
<evidence type="ECO:0000313" key="8">
    <source>
        <dbReference type="Proteomes" id="UP000046155"/>
    </source>
</evidence>
<evidence type="ECO:0000256" key="1">
    <source>
        <dbReference type="ARBA" id="ARBA00001917"/>
    </source>
</evidence>
<evidence type="ECO:0000256" key="5">
    <source>
        <dbReference type="ARBA" id="ARBA00023002"/>
    </source>
</evidence>
<evidence type="ECO:0000259" key="6">
    <source>
        <dbReference type="Pfam" id="PF00881"/>
    </source>
</evidence>
<evidence type="ECO:0000256" key="4">
    <source>
        <dbReference type="ARBA" id="ARBA00022643"/>
    </source>
</evidence>
<dbReference type="SUPFAM" id="SSF55469">
    <property type="entry name" value="FMN-dependent nitroreductase-like"/>
    <property type="match status" value="1"/>
</dbReference>
<dbReference type="OrthoDB" id="9812105at2"/>